<dbReference type="InterPro" id="IPR047564">
    <property type="entry name" value="Rcat_RBR_ANKIB1"/>
</dbReference>
<dbReference type="InterPro" id="IPR036770">
    <property type="entry name" value="Ankyrin_rpt-contain_sf"/>
</dbReference>
<accession>A0ABM1E4B7</accession>
<feature type="compositionally biased region" description="Low complexity" evidence="11">
    <location>
        <begin position="965"/>
        <end position="976"/>
    </location>
</feature>
<evidence type="ECO:0000256" key="11">
    <source>
        <dbReference type="SAM" id="MobiDB-lite"/>
    </source>
</evidence>
<evidence type="ECO:0000313" key="15">
    <source>
        <dbReference type="RefSeq" id="XP_014667038.1"/>
    </source>
</evidence>
<keyword evidence="9" id="KW-0040">ANK repeat</keyword>
<evidence type="ECO:0000259" key="12">
    <source>
        <dbReference type="PROSITE" id="PS50089"/>
    </source>
</evidence>
<dbReference type="Gene3D" id="1.20.120.1750">
    <property type="match status" value="1"/>
</dbReference>
<dbReference type="InterPro" id="IPR002867">
    <property type="entry name" value="IBR_dom"/>
</dbReference>
<evidence type="ECO:0000256" key="2">
    <source>
        <dbReference type="ARBA" id="ARBA00012251"/>
    </source>
</evidence>
<dbReference type="EC" id="2.3.2.31" evidence="2"/>
<keyword evidence="4" id="KW-0479">Metal-binding</keyword>
<dbReference type="InterPro" id="IPR031127">
    <property type="entry name" value="E3_UB_ligase_RBR"/>
</dbReference>
<evidence type="ECO:0000256" key="9">
    <source>
        <dbReference type="PROSITE-ProRule" id="PRU00023"/>
    </source>
</evidence>
<keyword evidence="5" id="KW-0677">Repeat</keyword>
<evidence type="ECO:0000259" key="13">
    <source>
        <dbReference type="PROSITE" id="PS51873"/>
    </source>
</evidence>
<feature type="region of interest" description="Disordered" evidence="11">
    <location>
        <begin position="1394"/>
        <end position="1552"/>
    </location>
</feature>
<dbReference type="PANTHER" id="PTHR11685">
    <property type="entry name" value="RBR FAMILY RING FINGER AND IBR DOMAIN-CONTAINING"/>
    <property type="match status" value="1"/>
</dbReference>
<proteinExistence type="predicted"/>
<feature type="region of interest" description="Disordered" evidence="11">
    <location>
        <begin position="1024"/>
        <end position="1054"/>
    </location>
</feature>
<dbReference type="Pfam" id="PF19422">
    <property type="entry name" value="Ariadne"/>
    <property type="match status" value="1"/>
</dbReference>
<keyword evidence="6 10" id="KW-0863">Zinc-finger</keyword>
<dbReference type="InterPro" id="IPR003903">
    <property type="entry name" value="UIM_dom"/>
</dbReference>
<evidence type="ECO:0000256" key="10">
    <source>
        <dbReference type="PROSITE-ProRule" id="PRU00175"/>
    </source>
</evidence>
<keyword evidence="8" id="KW-0862">Zinc</keyword>
<evidence type="ECO:0000256" key="7">
    <source>
        <dbReference type="ARBA" id="ARBA00022786"/>
    </source>
</evidence>
<evidence type="ECO:0000256" key="6">
    <source>
        <dbReference type="ARBA" id="ARBA00022771"/>
    </source>
</evidence>
<dbReference type="InterPro" id="IPR045840">
    <property type="entry name" value="Ariadne"/>
</dbReference>
<dbReference type="InterPro" id="IPR017907">
    <property type="entry name" value="Znf_RING_CS"/>
</dbReference>
<dbReference type="RefSeq" id="XP_014667038.1">
    <property type="nucleotide sequence ID" value="XM_014811552.1"/>
</dbReference>
<dbReference type="InterPro" id="IPR002110">
    <property type="entry name" value="Ankyrin_rpt"/>
</dbReference>
<protein>
    <recommendedName>
        <fullName evidence="2">RBR-type E3 ubiquitin transferase</fullName>
        <ecNumber evidence="2">2.3.2.31</ecNumber>
    </recommendedName>
</protein>
<dbReference type="CDD" id="cd20346">
    <property type="entry name" value="BRcat_RBR_ANKIB1"/>
    <property type="match status" value="1"/>
</dbReference>
<dbReference type="GeneID" id="106808723"/>
<feature type="compositionally biased region" description="Polar residues" evidence="11">
    <location>
        <begin position="309"/>
        <end position="320"/>
    </location>
</feature>
<feature type="domain" description="RING-type" evidence="13">
    <location>
        <begin position="361"/>
        <end position="603"/>
    </location>
</feature>
<feature type="compositionally biased region" description="Low complexity" evidence="11">
    <location>
        <begin position="1024"/>
        <end position="1035"/>
    </location>
</feature>
<dbReference type="CDD" id="cd20361">
    <property type="entry name" value="Rcat_RBR_ANKIB1"/>
    <property type="match status" value="1"/>
</dbReference>
<feature type="region of interest" description="Disordered" evidence="11">
    <location>
        <begin position="923"/>
        <end position="977"/>
    </location>
</feature>
<feature type="repeat" description="ANK" evidence="9">
    <location>
        <begin position="134"/>
        <end position="166"/>
    </location>
</feature>
<dbReference type="PROSITE" id="PS50330">
    <property type="entry name" value="UIM"/>
    <property type="match status" value="1"/>
</dbReference>
<dbReference type="SUPFAM" id="SSF57850">
    <property type="entry name" value="RING/U-box"/>
    <property type="match status" value="3"/>
</dbReference>
<feature type="compositionally biased region" description="Basic and acidic residues" evidence="11">
    <location>
        <begin position="1460"/>
        <end position="1492"/>
    </location>
</feature>
<feature type="compositionally biased region" description="Basic and acidic residues" evidence="11">
    <location>
        <begin position="1527"/>
        <end position="1539"/>
    </location>
</feature>
<evidence type="ECO:0000256" key="8">
    <source>
        <dbReference type="ARBA" id="ARBA00022833"/>
    </source>
</evidence>
<dbReference type="InterPro" id="IPR001841">
    <property type="entry name" value="Znf_RING"/>
</dbReference>
<dbReference type="PROSITE" id="PS50088">
    <property type="entry name" value="ANK_REPEAT"/>
    <property type="match status" value="1"/>
</dbReference>
<dbReference type="Proteomes" id="UP000695022">
    <property type="component" value="Unplaced"/>
</dbReference>
<evidence type="ECO:0000256" key="3">
    <source>
        <dbReference type="ARBA" id="ARBA00022679"/>
    </source>
</evidence>
<keyword evidence="14" id="KW-1185">Reference proteome</keyword>
<dbReference type="PROSITE" id="PS00518">
    <property type="entry name" value="ZF_RING_1"/>
    <property type="match status" value="1"/>
</dbReference>
<evidence type="ECO:0000256" key="5">
    <source>
        <dbReference type="ARBA" id="ARBA00022737"/>
    </source>
</evidence>
<dbReference type="SUPFAM" id="SSF48403">
    <property type="entry name" value="Ankyrin repeat"/>
    <property type="match status" value="1"/>
</dbReference>
<dbReference type="InterPro" id="IPR044066">
    <property type="entry name" value="TRIAD_supradom"/>
</dbReference>
<evidence type="ECO:0000313" key="14">
    <source>
        <dbReference type="Proteomes" id="UP000695022"/>
    </source>
</evidence>
<dbReference type="PROSITE" id="PS51873">
    <property type="entry name" value="TRIAD"/>
    <property type="match status" value="1"/>
</dbReference>
<feature type="compositionally biased region" description="Basic residues" evidence="11">
    <location>
        <begin position="1540"/>
        <end position="1552"/>
    </location>
</feature>
<dbReference type="Gene3D" id="1.25.40.20">
    <property type="entry name" value="Ankyrin repeat-containing domain"/>
    <property type="match status" value="1"/>
</dbReference>
<evidence type="ECO:0000256" key="1">
    <source>
        <dbReference type="ARBA" id="ARBA00001798"/>
    </source>
</evidence>
<feature type="compositionally biased region" description="Polar residues" evidence="11">
    <location>
        <begin position="923"/>
        <end position="964"/>
    </location>
</feature>
<dbReference type="SMART" id="SM00726">
    <property type="entry name" value="UIM"/>
    <property type="match status" value="3"/>
</dbReference>
<dbReference type="SMART" id="SM00647">
    <property type="entry name" value="IBR"/>
    <property type="match status" value="2"/>
</dbReference>
<gene>
    <name evidence="15" type="primary">LOC106808723</name>
</gene>
<feature type="compositionally biased region" description="Basic residues" evidence="11">
    <location>
        <begin position="1517"/>
        <end position="1526"/>
    </location>
</feature>
<comment type="catalytic activity">
    <reaction evidence="1">
        <text>[E2 ubiquitin-conjugating enzyme]-S-ubiquitinyl-L-cysteine + [acceptor protein]-L-lysine = [E2 ubiquitin-conjugating enzyme]-L-cysteine + [acceptor protein]-N(6)-ubiquitinyl-L-lysine.</text>
        <dbReference type="EC" id="2.3.2.31"/>
    </reaction>
</comment>
<keyword evidence="3" id="KW-0808">Transferase</keyword>
<feature type="domain" description="RING-type" evidence="12">
    <location>
        <begin position="365"/>
        <end position="414"/>
    </location>
</feature>
<name>A0ABM1E4B7_PRICU</name>
<feature type="region of interest" description="Disordered" evidence="11">
    <location>
        <begin position="298"/>
        <end position="325"/>
    </location>
</feature>
<reference evidence="15" key="1">
    <citation type="submission" date="2025-08" db="UniProtKB">
        <authorList>
            <consortium name="RefSeq"/>
        </authorList>
    </citation>
    <scope>IDENTIFICATION</scope>
</reference>
<evidence type="ECO:0000256" key="4">
    <source>
        <dbReference type="ARBA" id="ARBA00022723"/>
    </source>
</evidence>
<dbReference type="Gene3D" id="3.30.40.10">
    <property type="entry name" value="Zinc/RING finger domain, C3HC4 (zinc finger)"/>
    <property type="match status" value="1"/>
</dbReference>
<organism evidence="14 15">
    <name type="scientific">Priapulus caudatus</name>
    <name type="common">Priapulid worm</name>
    <dbReference type="NCBI Taxonomy" id="37621"/>
    <lineage>
        <taxon>Eukaryota</taxon>
        <taxon>Metazoa</taxon>
        <taxon>Ecdysozoa</taxon>
        <taxon>Scalidophora</taxon>
        <taxon>Priapulida</taxon>
        <taxon>Priapulimorpha</taxon>
        <taxon>Priapulimorphida</taxon>
        <taxon>Priapulidae</taxon>
        <taxon>Priapulus</taxon>
    </lineage>
</organism>
<dbReference type="InterPro" id="IPR013083">
    <property type="entry name" value="Znf_RING/FYVE/PHD"/>
</dbReference>
<dbReference type="Pfam" id="PF01485">
    <property type="entry name" value="IBR"/>
    <property type="match status" value="1"/>
</dbReference>
<sequence length="1552" mass="171331">MGSASSKFRKHLQNGDEYAAMQLYNSSPELRKSLDPNMSYGDAYHQNTPLHYVSQHAMKSLLRIFMLELSGNPNKKNIHNQTALHCVCSCPTGKLHGPSRARRADCLTLIIHWRGPQLENGELERVKPDMVDDKCSTAMHYGAKNGLRRCVELLVAAGASVFIENKNKETPCDCAEKAGYSELAVYLESKMVFSNDSSCDVNEADITVIDTQEPYSGLRSQDLQEAKDQLLVETSDMLRVPLFTAEALLRNYEWSRETLLEAWMENPIACCEKCGVQPPGGLVVEAQKRQEQQHGAVAKVTTQDDHEQQMSPIRESSSQSDKPECSWSGMGIVNQDAKIREAEEEEEHPLNTPTRKTAIRHDTVCDICALPFPVFEQPVPVACDHHFCRGCWESYLKIKIQDGNVHSILCPAFQCQKLVPVEVIERLVPRDVALKYLQFDIQAFVESNPTIKWCPHPGCGRAVRLPENDGSGSPATVQPGVKPPPTSHAVDCGVGHFFCWECLGEAHEPCSCQDWVDWFQKISDVKPESLGGTTEETEQAANCLWLVTNSKSCPNCKSPIQKNEGCNHMKCSKCKHDFCWVCLETWKKHSSATGGYFRCNRYEAIKKADEKTDCLKSEVEEQSRRLQELNRFMHYYTRFKNHEQSHQLEEPLLNSAKRKMCILASAIQDEAGSSQVDTKFIEDAIQELLKARRVLRASYVYGYYLEDHGYNKTIFEFMQTELEEVMESLSQMIARPYLRTPRYKIVQTAQLVKRKRHEFVLSVSKGLIPPETPPALRRFRRRHFPNLLDMDLDDKDFRKAITASLKDIDPNDPWVKDSSGRHTNLAALYDWPDYDSDENDVTIAQNASVFGVCARQGCTRPRAQNPRTGAVHDHCSLRCSRTDKLGKPDEETASPPAFVTDYHMELMLALEMSRLQLMQDMGSSTQLHVSGGPSHSNLQAEGTPLNNAPSQQQQTTVKANSVGTSSDMLSSSPLDPRSLREVLNVSRLVPPENADDDPNLRIAIELSLQDSNSPIHLSSLPAATTAAASANTDAADQNEEPSLPPEGAQNNDAAAAPDTLPTLAFSDTDGRACDTWVEGAAGGGDGDELPDTLVLPQVKLESLFLKDLEDKQLDYSNNLRTKSPKEDLKTAKQLFKFDSSLDETSESILRNINRKIITDVSKVAEVDAEVEAEERNMAANFDIAKFPRTQTAPCSLERSAEGDAVAAGNAATVIAAATRRSGYAATKGIAISHNNLSEDGEESLVGAVGGCERRTVSEGMEETAAHGRYVPRRQTSYDSPLSCSPELAGFNATTPHNIVHGLTGFDARPLGSGAAWAESGDKARAAAFVRGGPSSSASMGCVHHVGSPLGFRPLVATSSSSGNLAGVPAAGDVAFPDEIPVTEKFRAIQAMPKIEKKSRAESPLGAMFRRSSSRRRGKNPDAFLSGKSQSPVPADFNNRTSSSSAGGAGGSGSGNTTPADCKHPVIWMKRENKERERSQIDKRQLERSHSEEGTASCRITSPPSSGKGYLLRTYSQRSKKDRKFGRVSRDQDKKSDKEDKRKKKLKKLALAS</sequence>
<dbReference type="PROSITE" id="PS50089">
    <property type="entry name" value="ZF_RING_2"/>
    <property type="match status" value="1"/>
</dbReference>
<keyword evidence="7" id="KW-0833">Ubl conjugation pathway</keyword>
<dbReference type="SMART" id="SM00248">
    <property type="entry name" value="ANK"/>
    <property type="match status" value="3"/>
</dbReference>
<dbReference type="Pfam" id="PF22191">
    <property type="entry name" value="IBR_1"/>
    <property type="match status" value="1"/>
</dbReference>